<evidence type="ECO:0000256" key="1">
    <source>
        <dbReference type="SAM" id="MobiDB-lite"/>
    </source>
</evidence>
<dbReference type="Proteomes" id="UP001177670">
    <property type="component" value="Unassembled WGS sequence"/>
</dbReference>
<evidence type="ECO:0000313" key="2">
    <source>
        <dbReference type="EMBL" id="KAK1122891.1"/>
    </source>
</evidence>
<dbReference type="EMBL" id="JAHYIQ010000022">
    <property type="protein sequence ID" value="KAK1122891.1"/>
    <property type="molecule type" value="Genomic_DNA"/>
</dbReference>
<comment type="caution">
    <text evidence="2">The sequence shown here is derived from an EMBL/GenBank/DDBJ whole genome shotgun (WGS) entry which is preliminary data.</text>
</comment>
<reference evidence="2" key="1">
    <citation type="submission" date="2021-10" db="EMBL/GenBank/DDBJ databases">
        <title>Melipona bicolor Genome sequencing and assembly.</title>
        <authorList>
            <person name="Araujo N.S."/>
            <person name="Arias M.C."/>
        </authorList>
    </citation>
    <scope>NUCLEOTIDE SEQUENCE</scope>
    <source>
        <strain evidence="2">USP_2M_L1-L4_2017</strain>
        <tissue evidence="2">Whole body</tissue>
    </source>
</reference>
<name>A0AA40KK12_9HYME</name>
<dbReference type="AlphaFoldDB" id="A0AA40KK12"/>
<organism evidence="2 3">
    <name type="scientific">Melipona bicolor</name>
    <dbReference type="NCBI Taxonomy" id="60889"/>
    <lineage>
        <taxon>Eukaryota</taxon>
        <taxon>Metazoa</taxon>
        <taxon>Ecdysozoa</taxon>
        <taxon>Arthropoda</taxon>
        <taxon>Hexapoda</taxon>
        <taxon>Insecta</taxon>
        <taxon>Pterygota</taxon>
        <taxon>Neoptera</taxon>
        <taxon>Endopterygota</taxon>
        <taxon>Hymenoptera</taxon>
        <taxon>Apocrita</taxon>
        <taxon>Aculeata</taxon>
        <taxon>Apoidea</taxon>
        <taxon>Anthophila</taxon>
        <taxon>Apidae</taxon>
        <taxon>Melipona</taxon>
    </lineage>
</organism>
<gene>
    <name evidence="2" type="ORF">K0M31_009336</name>
</gene>
<accession>A0AA40KK12</accession>
<keyword evidence="3" id="KW-1185">Reference proteome</keyword>
<evidence type="ECO:0000313" key="3">
    <source>
        <dbReference type="Proteomes" id="UP001177670"/>
    </source>
</evidence>
<sequence length="288" mass="32548">MTGSMIYILLKRADSTLQVRIGPGQSIRERESPKPIRESRWIELDSKNREKNRAENKWWQIQGENRYSPTNIRKSTLKVSVKLLVETATKTRWENSNEMRTARREIDRCKRGKFFRRKENEEEERGGRARNRTVPSRLEQRAREARGIEGGGGSTAEGVASAASEGRGWAVTSRKMQQGAAMQGDEANWAELGQWVFGSHLRFAQLTSAPAVAFQFSAFSRKFGAVLARHDPITHARSARSIGVDQVPSDLRSDPRTARITEPSVVVEKRDVCSQHGAQDKFHEASQT</sequence>
<protein>
    <submittedName>
        <fullName evidence="2">Uncharacterized protein</fullName>
    </submittedName>
</protein>
<feature type="region of interest" description="Disordered" evidence="1">
    <location>
        <begin position="118"/>
        <end position="138"/>
    </location>
</feature>
<proteinExistence type="predicted"/>